<dbReference type="Proteomes" id="UP001642484">
    <property type="component" value="Unassembled WGS sequence"/>
</dbReference>
<evidence type="ECO:0000313" key="9">
    <source>
        <dbReference type="EMBL" id="CAK9016113.1"/>
    </source>
</evidence>
<keyword evidence="3" id="KW-0808">Transferase</keyword>
<organism evidence="9 10">
    <name type="scientific">Durusdinium trenchii</name>
    <dbReference type="NCBI Taxonomy" id="1381693"/>
    <lineage>
        <taxon>Eukaryota</taxon>
        <taxon>Sar</taxon>
        <taxon>Alveolata</taxon>
        <taxon>Dinophyceae</taxon>
        <taxon>Suessiales</taxon>
        <taxon>Symbiodiniaceae</taxon>
        <taxon>Durusdinium</taxon>
    </lineage>
</organism>
<dbReference type="PANTHER" id="PTHR12189">
    <property type="entry name" value="MRNA GUANINE-7- METHYLTRANSFERASE"/>
    <property type="match status" value="1"/>
</dbReference>
<keyword evidence="5" id="KW-0694">RNA-binding</keyword>
<dbReference type="InterPro" id="IPR029063">
    <property type="entry name" value="SAM-dependent_MTases_sf"/>
</dbReference>
<sequence length="233" mass="25675">MQERQGSRAMKNLNNLVKDVLIRWSLQQVTSAGVATVEVLDVCSGRGGDQMKFLQAPISTVRLCYNAVDIAEAQILEAQKRLRQRLPLEWLESCRFFIGDVTLLAPTLPDEPLPWQHIVSIQFALHYAFKSKASARSFLHNATGRLCGGGLLIITTVDSSKIGEFARQAAEKQENMGLDGRVLQNFCSKDAHQLAGPARHVPHFCAPYISQKKSGVLSQHGSPHGSQCVDVAR</sequence>
<dbReference type="InterPro" id="IPR039753">
    <property type="entry name" value="RG7MT1"/>
</dbReference>
<dbReference type="SUPFAM" id="SSF53335">
    <property type="entry name" value="S-adenosyl-L-methionine-dependent methyltransferases"/>
    <property type="match status" value="1"/>
</dbReference>
<name>A0ABP0JPQ1_9DINO</name>
<keyword evidence="10" id="KW-1185">Reference proteome</keyword>
<keyword evidence="6" id="KW-0507">mRNA processing</keyword>
<accession>A0ABP0JPQ1</accession>
<keyword evidence="6" id="KW-0506">mRNA capping</keyword>
<feature type="domain" description="MRNA cap 0 methyltransferase" evidence="8">
    <location>
        <begin position="5"/>
        <end position="233"/>
    </location>
</feature>
<evidence type="ECO:0000256" key="6">
    <source>
        <dbReference type="ARBA" id="ARBA00023042"/>
    </source>
</evidence>
<dbReference type="InterPro" id="IPR004971">
    <property type="entry name" value="mRNA_G-N7_MeTrfase_dom"/>
</dbReference>
<dbReference type="PANTHER" id="PTHR12189:SF2">
    <property type="entry name" value="MRNA CAP GUANINE-N7 METHYLTRANSFERASE"/>
    <property type="match status" value="1"/>
</dbReference>
<evidence type="ECO:0000256" key="4">
    <source>
        <dbReference type="ARBA" id="ARBA00022691"/>
    </source>
</evidence>
<keyword evidence="2" id="KW-0489">Methyltransferase</keyword>
<protein>
    <recommendedName>
        <fullName evidence="1">mRNA (guanine-N(7))-methyltransferase</fullName>
        <ecNumber evidence="1">2.1.1.56</ecNumber>
    </recommendedName>
</protein>
<dbReference type="EMBL" id="CAXAMN010006002">
    <property type="protein sequence ID" value="CAK9016113.1"/>
    <property type="molecule type" value="Genomic_DNA"/>
</dbReference>
<evidence type="ECO:0000256" key="3">
    <source>
        <dbReference type="ARBA" id="ARBA00022679"/>
    </source>
</evidence>
<proteinExistence type="predicted"/>
<evidence type="ECO:0000259" key="8">
    <source>
        <dbReference type="PROSITE" id="PS51562"/>
    </source>
</evidence>
<dbReference type="CDD" id="cd02440">
    <property type="entry name" value="AdoMet_MTases"/>
    <property type="match status" value="1"/>
</dbReference>
<evidence type="ECO:0000256" key="5">
    <source>
        <dbReference type="ARBA" id="ARBA00022884"/>
    </source>
</evidence>
<evidence type="ECO:0000256" key="7">
    <source>
        <dbReference type="ARBA" id="ARBA00044712"/>
    </source>
</evidence>
<evidence type="ECO:0000313" key="10">
    <source>
        <dbReference type="Proteomes" id="UP001642484"/>
    </source>
</evidence>
<comment type="caution">
    <text evidence="9">The sequence shown here is derived from an EMBL/GenBank/DDBJ whole genome shotgun (WGS) entry which is preliminary data.</text>
</comment>
<reference evidence="9 10" key="1">
    <citation type="submission" date="2024-02" db="EMBL/GenBank/DDBJ databases">
        <authorList>
            <person name="Chen Y."/>
            <person name="Shah S."/>
            <person name="Dougan E. K."/>
            <person name="Thang M."/>
            <person name="Chan C."/>
        </authorList>
    </citation>
    <scope>NUCLEOTIDE SEQUENCE [LARGE SCALE GENOMIC DNA]</scope>
</reference>
<keyword evidence="4" id="KW-0949">S-adenosyl-L-methionine</keyword>
<dbReference type="EC" id="2.1.1.56" evidence="1"/>
<comment type="catalytic activity">
    <reaction evidence="7">
        <text>a 5'-end (5'-triphosphoguanosine)-ribonucleoside in mRNA + S-adenosyl-L-methionine = a 5'-end (N(7)-methyl 5'-triphosphoguanosine)-ribonucleoside in mRNA + S-adenosyl-L-homocysteine</text>
        <dbReference type="Rhea" id="RHEA:67008"/>
        <dbReference type="Rhea" id="RHEA-COMP:17166"/>
        <dbReference type="Rhea" id="RHEA-COMP:17167"/>
        <dbReference type="ChEBI" id="CHEBI:57856"/>
        <dbReference type="ChEBI" id="CHEBI:59789"/>
        <dbReference type="ChEBI" id="CHEBI:156461"/>
        <dbReference type="ChEBI" id="CHEBI:167617"/>
        <dbReference type="EC" id="2.1.1.56"/>
    </reaction>
</comment>
<dbReference type="PROSITE" id="PS51562">
    <property type="entry name" value="RNA_CAP0_MT"/>
    <property type="match status" value="1"/>
</dbReference>
<evidence type="ECO:0000256" key="1">
    <source>
        <dbReference type="ARBA" id="ARBA00011926"/>
    </source>
</evidence>
<gene>
    <name evidence="9" type="ORF">CCMP2556_LOCUS12367</name>
</gene>
<dbReference type="Gene3D" id="3.40.50.150">
    <property type="entry name" value="Vaccinia Virus protein VP39"/>
    <property type="match status" value="1"/>
</dbReference>
<dbReference type="Pfam" id="PF03291">
    <property type="entry name" value="mRNA_G-N7_MeTrfase"/>
    <property type="match status" value="1"/>
</dbReference>
<evidence type="ECO:0000256" key="2">
    <source>
        <dbReference type="ARBA" id="ARBA00022603"/>
    </source>
</evidence>